<evidence type="ECO:0000313" key="3">
    <source>
        <dbReference type="EMBL" id="GBP67644.1"/>
    </source>
</evidence>
<dbReference type="Gene3D" id="3.60.10.10">
    <property type="entry name" value="Endonuclease/exonuclease/phosphatase"/>
    <property type="match status" value="2"/>
</dbReference>
<dbReference type="GO" id="GO:0003964">
    <property type="term" value="F:RNA-directed DNA polymerase activity"/>
    <property type="evidence" value="ECO:0007669"/>
    <property type="project" value="UniProtKB-KW"/>
</dbReference>
<proteinExistence type="predicted"/>
<dbReference type="InterPro" id="IPR036691">
    <property type="entry name" value="Endo/exonu/phosph_ase_sf"/>
</dbReference>
<organism evidence="3 4">
    <name type="scientific">Eumeta variegata</name>
    <name type="common">Bagworm moth</name>
    <name type="synonym">Eumeta japonica</name>
    <dbReference type="NCBI Taxonomy" id="151549"/>
    <lineage>
        <taxon>Eukaryota</taxon>
        <taxon>Metazoa</taxon>
        <taxon>Ecdysozoa</taxon>
        <taxon>Arthropoda</taxon>
        <taxon>Hexapoda</taxon>
        <taxon>Insecta</taxon>
        <taxon>Pterygota</taxon>
        <taxon>Neoptera</taxon>
        <taxon>Endopterygota</taxon>
        <taxon>Lepidoptera</taxon>
        <taxon>Glossata</taxon>
        <taxon>Ditrysia</taxon>
        <taxon>Tineoidea</taxon>
        <taxon>Psychidae</taxon>
        <taxon>Oiketicinae</taxon>
        <taxon>Eumeta</taxon>
    </lineage>
</organism>
<evidence type="ECO:0000313" key="4">
    <source>
        <dbReference type="Proteomes" id="UP000299102"/>
    </source>
</evidence>
<feature type="region of interest" description="Disordered" evidence="1">
    <location>
        <begin position="1123"/>
        <end position="1234"/>
    </location>
</feature>
<evidence type="ECO:0000256" key="1">
    <source>
        <dbReference type="SAM" id="MobiDB-lite"/>
    </source>
</evidence>
<feature type="domain" description="Reverse transcriptase" evidence="2">
    <location>
        <begin position="1660"/>
        <end position="1939"/>
    </location>
</feature>
<dbReference type="PROSITE" id="PS50878">
    <property type="entry name" value="RT_POL"/>
    <property type="match status" value="1"/>
</dbReference>
<dbReference type="SUPFAM" id="SSF56672">
    <property type="entry name" value="DNA/RNA polymerases"/>
    <property type="match status" value="1"/>
</dbReference>
<feature type="compositionally biased region" description="Polar residues" evidence="1">
    <location>
        <begin position="874"/>
        <end position="884"/>
    </location>
</feature>
<dbReference type="Pfam" id="PF03372">
    <property type="entry name" value="Exo_endo_phos"/>
    <property type="match status" value="1"/>
</dbReference>
<dbReference type="OrthoDB" id="410155at2759"/>
<accession>A0A4C1XY83</accession>
<feature type="region of interest" description="Disordered" evidence="1">
    <location>
        <begin position="480"/>
        <end position="499"/>
    </location>
</feature>
<feature type="compositionally biased region" description="Basic and acidic residues" evidence="1">
    <location>
        <begin position="2067"/>
        <end position="2076"/>
    </location>
</feature>
<dbReference type="PANTHER" id="PTHR36688">
    <property type="entry name" value="ENDO/EXONUCLEASE/PHOSPHATASE DOMAIN-CONTAINING PROTEIN"/>
    <property type="match status" value="1"/>
</dbReference>
<dbReference type="InterPro" id="IPR000477">
    <property type="entry name" value="RT_dom"/>
</dbReference>
<keyword evidence="4" id="KW-1185">Reference proteome</keyword>
<keyword evidence="3" id="KW-0808">Transferase</keyword>
<feature type="compositionally biased region" description="Polar residues" evidence="1">
    <location>
        <begin position="1163"/>
        <end position="1185"/>
    </location>
</feature>
<name>A0A4C1XY83_EUMVA</name>
<dbReference type="InterPro" id="IPR043502">
    <property type="entry name" value="DNA/RNA_pol_sf"/>
</dbReference>
<comment type="caution">
    <text evidence="3">The sequence shown here is derived from an EMBL/GenBank/DDBJ whole genome shotgun (WGS) entry which is preliminary data.</text>
</comment>
<feature type="compositionally biased region" description="Basic and acidic residues" evidence="1">
    <location>
        <begin position="775"/>
        <end position="784"/>
    </location>
</feature>
<evidence type="ECO:0000259" key="2">
    <source>
        <dbReference type="PROSITE" id="PS50878"/>
    </source>
</evidence>
<dbReference type="SUPFAM" id="SSF56219">
    <property type="entry name" value="DNase I-like"/>
    <property type="match status" value="2"/>
</dbReference>
<sequence length="2083" mass="232922">MAVLRVVSSSEIAEFAGQLRAFRNVEEKLLVLVSFSPLGGRRKPKNITLLSFNANGLSKNIPELTNCMSEYGVDTALIQETFLKPTRPRACAIAGYAQLRMDRTHASHRTLVIVSVYLPSPQPLHRRDLRALLVLGDAVILFGDFNCKNPRWGCPVLDYNGHKLDQLQDRLEFEIIAPSTATHYPRNVTHRPSTIDIALTKGVALNLNRIETLQKLSSDHRPVLLKMGPPDGGRPNLTCKITDWKRVSTALEKIDTPPLNSIPDNIRTTDEIDSAIELIRAKNKALRRASAYPTPEYRSRARALQREVKARVQEFRNESWSDLMEKIRPSHKAFWKITKALKTEGYTPISPLKRPDGSTALDDAEVAECIADSIETQCSHAFPPHDTAHISRIEEEVLQKTSLEPKDDLTPVSLSEVQLLLLSLLVAIFNACLQNCYFPPAWKEAEVIGIHKPGKPRDLPASYRPIQRFIASVADKVTISRPRRGPRRTENSDFRTAETDAAAYLPPPVTLSSAANARGVPTASRRARSRVTADRVALRITACIRSYRSRELTVCDKPCVQCSDISARVRVCYIRVKLGNTAEPVSTQRTASRGRRCTGVVRRLDSLISCSVSVRRNRCIRAPPDTAAEPVGARPWTATCVTPEQRAAVEPNQRAHANRARDVCNNGTTVTFYRKVNRWNRAAVGHKASTAVCVPRSRASSRASHTGLTWLDCTRRGEAYDSLDRTVHFQPSVQIRLTPWQTAPKHTKMVEKASRLPRPMQERRSAARIVPPEIFMRDILDPTKSRRIPNPVAGRSGDPTPRHTLPEPSVTIEDDDGDTTGSSPGPPAGLGKSTDEVVDYPAKDMPATAEKRRRDSHSSPSPTLGPAPKKADQRTSLNTYTPRSPSLEPYAESTDSTTYAALTLEAVIGEADADIIPDTNTAASPNTAANTGETTHKARGYPPIVVENLPNWVAHFEELRRLIGHAPNARPFGKGIRFLPKSDTEFRIVQRYLQAAARRDHQVTWYCYALEAEKPSKVGIRGLPVDTAPDTIVSALQELDFPAEYVRPIPPRKGRPGCLFYARLGHMNQEQLQRLYGVNTLLNMPTNERALVEAEPTVEGRRRRRRKVRFPLLPRRIHWTPEGTVLTSRPGSCDGDASSVTQVKAHSRGQTRDGPAAADSATEGGTTTREASDNLDLQTNASTANKPDFSTADTDGPEYMAAGAADGDPPDYHGGSGPNPNSAASTAPYPRKTPSSLRVMHWNAGGISGKTQDLRTLVQSQDIHVVLLGETKLRSRQELWLPNFFVYRRDEVSPHGIAYRGTAVLVRRDVVHGGLELPDFINTRTLGIRVGAAGTELRLFAEYRPPGTRFCPSDIRTIFEDHTPTILVGDLNAKHTVWGWRVVSPAGRQLLQDAEDYGYEVLGPDTPSHVPTDPRFGADVLDIVLCHRLPFPIHVEVLYGADTKHLPILITLGTTAHLTPARPQTHRTNWSAYQHALEELHIGRPRTPLRPHIFRQRLAADGTFLYACSALQHKRNLQRLWARTRCPRVKRDLNRVALELRQEVRTFRGAAWEETIGQAGEDWKSLHQLCRSLTKAPAPVCPLFDKTGMRGYATKDRAEILAEHLEEQFTLHPASDSHSIVKHHEEVEHRVREFLSAPIPSLPGDYYVSPTETAGAIFRLPKRKAPGPDGIPIIAIKQLPRRAMVAMTRLFNGILRTASSQRPITLLSHIAKLFERVLLRRLLRHLTPRQEQFGFRSGHSTTLQLARVLHHMAVEHNRGRRTVGVFLDIEKAFDRVWHSGLLYKLIENRIPPALVRTVASFLKDRDFYVSVEDATSDPRPIRAGVPQGSCLSPCLYAVYTDDIPTLTDQLQHWEDVVLVLYADDSAYLASSRRADLAAAKLQRVLDLLPDWLDRWRVAVNVTKTAALLTGKQRAMPTKLRLRGHEVEWQTRVRYLGVQIDRSMRMAAQVDHVIHQSRAARSMLRPVLRSHLLLRAKVALYKGYIRSRLTYAAPAWYALCSSSQRRGSKPTEHHPTDDRSGRYVLNDVIARDLCIETVEEFIQRIARRMFDIADQGLRNIAPMQRSRRAADPPRELTRTPPPKP</sequence>
<gene>
    <name evidence="3" type="primary">pol</name>
    <name evidence="3" type="ORF">EVAR_98699_1</name>
</gene>
<keyword evidence="3" id="KW-0548">Nucleotidyltransferase</keyword>
<dbReference type="PANTHER" id="PTHR36688:SF1">
    <property type="entry name" value="ENDONUCLEASE_EXONUCLEASE_PHOSPHATASE DOMAIN-CONTAINING PROTEIN"/>
    <property type="match status" value="1"/>
</dbReference>
<dbReference type="InterPro" id="IPR052560">
    <property type="entry name" value="RdDP_mobile_element"/>
</dbReference>
<feature type="region of interest" description="Disordered" evidence="1">
    <location>
        <begin position="745"/>
        <end position="895"/>
    </location>
</feature>
<keyword evidence="3" id="KW-0695">RNA-directed DNA polymerase</keyword>
<dbReference type="EMBL" id="BGZK01000987">
    <property type="protein sequence ID" value="GBP67644.1"/>
    <property type="molecule type" value="Genomic_DNA"/>
</dbReference>
<feature type="compositionally biased region" description="Basic and acidic residues" evidence="1">
    <location>
        <begin position="487"/>
        <end position="498"/>
    </location>
</feature>
<dbReference type="Pfam" id="PF00078">
    <property type="entry name" value="RVT_1"/>
    <property type="match status" value="1"/>
</dbReference>
<dbReference type="Pfam" id="PF14529">
    <property type="entry name" value="Exo_endo_phos_2"/>
    <property type="match status" value="1"/>
</dbReference>
<dbReference type="Proteomes" id="UP000299102">
    <property type="component" value="Unassembled WGS sequence"/>
</dbReference>
<feature type="compositionally biased region" description="Basic and acidic residues" evidence="1">
    <location>
        <begin position="748"/>
        <end position="765"/>
    </location>
</feature>
<protein>
    <submittedName>
        <fullName evidence="3">RNA-directed DNA polymerase from mobile element jockey</fullName>
    </submittedName>
</protein>
<reference evidence="3 4" key="1">
    <citation type="journal article" date="2019" name="Commun. Biol.">
        <title>The bagworm genome reveals a unique fibroin gene that provides high tensile strength.</title>
        <authorList>
            <person name="Kono N."/>
            <person name="Nakamura H."/>
            <person name="Ohtoshi R."/>
            <person name="Tomita M."/>
            <person name="Numata K."/>
            <person name="Arakawa K."/>
        </authorList>
    </citation>
    <scope>NUCLEOTIDE SEQUENCE [LARGE SCALE GENOMIC DNA]</scope>
</reference>
<feature type="region of interest" description="Disordered" evidence="1">
    <location>
        <begin position="2060"/>
        <end position="2083"/>
    </location>
</feature>
<dbReference type="CDD" id="cd01650">
    <property type="entry name" value="RT_nLTR_like"/>
    <property type="match status" value="1"/>
</dbReference>
<dbReference type="InterPro" id="IPR005135">
    <property type="entry name" value="Endo/exonuclease/phosphatase"/>
</dbReference>